<name>A0ABQ1TPD3_9GAMM</name>
<proteinExistence type="predicted"/>
<evidence type="ECO:0000256" key="1">
    <source>
        <dbReference type="SAM" id="MobiDB-lite"/>
    </source>
</evidence>
<dbReference type="Proteomes" id="UP000638462">
    <property type="component" value="Unassembled WGS sequence"/>
</dbReference>
<reference evidence="3" key="1">
    <citation type="journal article" date="2019" name="Int. J. Syst. Evol. Microbiol.">
        <title>The Global Catalogue of Microorganisms (GCM) 10K type strain sequencing project: providing services to taxonomists for standard genome sequencing and annotation.</title>
        <authorList>
            <consortium name="The Broad Institute Genomics Platform"/>
            <consortium name="The Broad Institute Genome Sequencing Center for Infectious Disease"/>
            <person name="Wu L."/>
            <person name="Ma J."/>
        </authorList>
    </citation>
    <scope>NUCLEOTIDE SEQUENCE [LARGE SCALE GENOMIC DNA]</scope>
    <source>
        <strain evidence="3">CGMCC 1.15394</strain>
    </source>
</reference>
<dbReference type="EMBL" id="BMIT01000010">
    <property type="protein sequence ID" value="GGF00518.1"/>
    <property type="molecule type" value="Genomic_DNA"/>
</dbReference>
<comment type="caution">
    <text evidence="2">The sequence shown here is derived from an EMBL/GenBank/DDBJ whole genome shotgun (WGS) entry which is preliminary data.</text>
</comment>
<keyword evidence="3" id="KW-1185">Reference proteome</keyword>
<organism evidence="2 3">
    <name type="scientific">Pseudoalteromonas gelatinilytica</name>
    <dbReference type="NCBI Taxonomy" id="1703256"/>
    <lineage>
        <taxon>Bacteria</taxon>
        <taxon>Pseudomonadati</taxon>
        <taxon>Pseudomonadota</taxon>
        <taxon>Gammaproteobacteria</taxon>
        <taxon>Alteromonadales</taxon>
        <taxon>Pseudoalteromonadaceae</taxon>
        <taxon>Pseudoalteromonas</taxon>
    </lineage>
</organism>
<evidence type="ECO:0000313" key="2">
    <source>
        <dbReference type="EMBL" id="GGF00518.1"/>
    </source>
</evidence>
<gene>
    <name evidence="2" type="ORF">GCM10008027_26700</name>
</gene>
<protein>
    <submittedName>
        <fullName evidence="2">Uncharacterized protein</fullName>
    </submittedName>
</protein>
<feature type="compositionally biased region" description="Polar residues" evidence="1">
    <location>
        <begin position="58"/>
        <end position="67"/>
    </location>
</feature>
<accession>A0ABQ1TPD3</accession>
<feature type="region of interest" description="Disordered" evidence="1">
    <location>
        <begin position="58"/>
        <end position="85"/>
    </location>
</feature>
<sequence>MSYIPENPHFIDNRFPFYIQFIMVGNQFNETAKRTHCSSLSLKKVDCLLINQAELRTAQQQRETPSPQKLIGGSETTYTDTECAL</sequence>
<feature type="compositionally biased region" description="Polar residues" evidence="1">
    <location>
        <begin position="74"/>
        <end position="85"/>
    </location>
</feature>
<evidence type="ECO:0000313" key="3">
    <source>
        <dbReference type="Proteomes" id="UP000638462"/>
    </source>
</evidence>